<protein>
    <submittedName>
        <fullName evidence="1">Uncharacterized protein</fullName>
    </submittedName>
</protein>
<dbReference type="Proteomes" id="UP000198802">
    <property type="component" value="Unassembled WGS sequence"/>
</dbReference>
<evidence type="ECO:0000313" key="1">
    <source>
        <dbReference type="EMBL" id="CUU60871.1"/>
    </source>
</evidence>
<accession>A0A0S4QZ99</accession>
<proteinExistence type="predicted"/>
<sequence length="154" mass="16525">MNQRVNTRTDPPVDSPFDLAAFLIGHGFWQVRTGPDLYRHGRVEVENTAGHLHVRRHTAPGGELEWACTFGPGTPAALIRMGVLAAFAPLPVTPDDGGDWSVWAATPIRIGAELSYGTARAATRWLQIQGWPYVAHAPGATPPTGEAAPPPHIP</sequence>
<organism evidence="1 2">
    <name type="scientific">Parafrankia irregularis</name>
    <dbReference type="NCBI Taxonomy" id="795642"/>
    <lineage>
        <taxon>Bacteria</taxon>
        <taxon>Bacillati</taxon>
        <taxon>Actinomycetota</taxon>
        <taxon>Actinomycetes</taxon>
        <taxon>Frankiales</taxon>
        <taxon>Frankiaceae</taxon>
        <taxon>Parafrankia</taxon>
    </lineage>
</organism>
<gene>
    <name evidence="1" type="ORF">Ga0074812_14915</name>
</gene>
<reference evidence="2" key="1">
    <citation type="submission" date="2015-11" db="EMBL/GenBank/DDBJ databases">
        <authorList>
            <person name="Varghese N."/>
        </authorList>
    </citation>
    <scope>NUCLEOTIDE SEQUENCE [LARGE SCALE GENOMIC DNA]</scope>
    <source>
        <strain evidence="2">DSM 45899</strain>
    </source>
</reference>
<evidence type="ECO:0000313" key="2">
    <source>
        <dbReference type="Proteomes" id="UP000198802"/>
    </source>
</evidence>
<dbReference type="AlphaFoldDB" id="A0A0S4QZ99"/>
<name>A0A0S4QZ99_9ACTN</name>
<dbReference type="EMBL" id="FAOZ01000049">
    <property type="protein sequence ID" value="CUU60871.1"/>
    <property type="molecule type" value="Genomic_DNA"/>
</dbReference>
<keyword evidence="2" id="KW-1185">Reference proteome</keyword>